<comment type="similarity">
    <text evidence="1">Belongs to the ROK (NagC/XylR) family.</text>
</comment>
<evidence type="ECO:0000313" key="2">
    <source>
        <dbReference type="EMBL" id="MDQ0345271.1"/>
    </source>
</evidence>
<dbReference type="SUPFAM" id="SSF53067">
    <property type="entry name" value="Actin-like ATPase domain"/>
    <property type="match status" value="1"/>
</dbReference>
<accession>A0ABU0DA10</accession>
<name>A0ABU0DA10_9BACI</name>
<sequence length="313" mass="33195">MEQIIIGIDVGGTNTVIGMFDTELSLIKKTSIPSIELSIKKPEQFIKSLALEINRFAEHHTITSVGVAVPGKVNGERGIVELATNLSWENVWLAKGLSDILQVPVRIEHDVRSYTIGEAMKGAGVGYNNIVCLTIGTGMAVGTIVNGQLIAGSDFLAGELGHDSVQGITNECACGKIGCLETVVSAPGISRLAAKIVASNENTLLQHIEGDITAFDVYEASVQGDIVAKEIFDYVGKTLAQKLATVVYLLNPEVIIIGGGVAAAGEFLLEPIRKTLEIECPYYIADLHIKIGQLGDSAGLIGVAHLAHKNIKQ</sequence>
<evidence type="ECO:0000313" key="3">
    <source>
        <dbReference type="Proteomes" id="UP001232343"/>
    </source>
</evidence>
<dbReference type="Gene3D" id="3.30.420.40">
    <property type="match status" value="2"/>
</dbReference>
<dbReference type="GO" id="GO:0004340">
    <property type="term" value="F:glucokinase activity"/>
    <property type="evidence" value="ECO:0007669"/>
    <property type="project" value="UniProtKB-EC"/>
</dbReference>
<reference evidence="2 3" key="1">
    <citation type="submission" date="2023-07" db="EMBL/GenBank/DDBJ databases">
        <title>Genomic Encyclopedia of Type Strains, Phase IV (KMG-IV): sequencing the most valuable type-strain genomes for metagenomic binning, comparative biology and taxonomic classification.</title>
        <authorList>
            <person name="Goeker M."/>
        </authorList>
    </citation>
    <scope>NUCLEOTIDE SEQUENCE [LARGE SCALE GENOMIC DNA]</scope>
    <source>
        <strain evidence="2 3">DSM 27848</strain>
    </source>
</reference>
<keyword evidence="3" id="KW-1185">Reference proteome</keyword>
<dbReference type="EMBL" id="JAUSUO010000015">
    <property type="protein sequence ID" value="MDQ0345271.1"/>
    <property type="molecule type" value="Genomic_DNA"/>
</dbReference>
<dbReference type="Pfam" id="PF00480">
    <property type="entry name" value="ROK"/>
    <property type="match status" value="1"/>
</dbReference>
<dbReference type="InterPro" id="IPR043129">
    <property type="entry name" value="ATPase_NBD"/>
</dbReference>
<comment type="caution">
    <text evidence="2">The sequence shown here is derived from an EMBL/GenBank/DDBJ whole genome shotgun (WGS) entry which is preliminary data.</text>
</comment>
<dbReference type="PANTHER" id="PTHR18964">
    <property type="entry name" value="ROK (REPRESSOR, ORF, KINASE) FAMILY"/>
    <property type="match status" value="1"/>
</dbReference>
<dbReference type="RefSeq" id="WP_244683512.1">
    <property type="nucleotide sequence ID" value="NZ_JALIRM010000019.1"/>
</dbReference>
<organism evidence="2 3">
    <name type="scientific">Lederbergia wuyishanensis</name>
    <dbReference type="NCBI Taxonomy" id="1347903"/>
    <lineage>
        <taxon>Bacteria</taxon>
        <taxon>Bacillati</taxon>
        <taxon>Bacillota</taxon>
        <taxon>Bacilli</taxon>
        <taxon>Bacillales</taxon>
        <taxon>Bacillaceae</taxon>
        <taxon>Lederbergia</taxon>
    </lineage>
</organism>
<dbReference type="PANTHER" id="PTHR18964:SF149">
    <property type="entry name" value="BIFUNCTIONAL UDP-N-ACETYLGLUCOSAMINE 2-EPIMERASE_N-ACETYLMANNOSAMINE KINASE"/>
    <property type="match status" value="1"/>
</dbReference>
<dbReference type="EC" id="2.7.1.2" evidence="2"/>
<keyword evidence="2" id="KW-0808">Transferase</keyword>
<gene>
    <name evidence="2" type="ORF">J2S14_004127</name>
</gene>
<proteinExistence type="inferred from homology"/>
<dbReference type="InterPro" id="IPR000600">
    <property type="entry name" value="ROK"/>
</dbReference>
<evidence type="ECO:0000256" key="1">
    <source>
        <dbReference type="ARBA" id="ARBA00006479"/>
    </source>
</evidence>
<protein>
    <submittedName>
        <fullName evidence="2">Glucokinase</fullName>
        <ecNumber evidence="2">2.7.1.2</ecNumber>
    </submittedName>
</protein>
<dbReference type="Proteomes" id="UP001232343">
    <property type="component" value="Unassembled WGS sequence"/>
</dbReference>